<comment type="caution">
    <text evidence="5">The sequence shown here is derived from an EMBL/GenBank/DDBJ whole genome shotgun (WGS) entry which is preliminary data.</text>
</comment>
<feature type="domain" description="N-acetyltransferase" evidence="4">
    <location>
        <begin position="28"/>
        <end position="185"/>
    </location>
</feature>
<keyword evidence="6" id="KW-1185">Reference proteome</keyword>
<organism evidence="5 6">
    <name type="scientific">Modicella reniformis</name>
    <dbReference type="NCBI Taxonomy" id="1440133"/>
    <lineage>
        <taxon>Eukaryota</taxon>
        <taxon>Fungi</taxon>
        <taxon>Fungi incertae sedis</taxon>
        <taxon>Mucoromycota</taxon>
        <taxon>Mortierellomycotina</taxon>
        <taxon>Mortierellomycetes</taxon>
        <taxon>Mortierellales</taxon>
        <taxon>Mortierellaceae</taxon>
        <taxon>Modicella</taxon>
    </lineage>
</organism>
<dbReference type="PANTHER" id="PTHR43792">
    <property type="entry name" value="GNAT FAMILY, PUTATIVE (AFU_ORTHOLOGUE AFUA_3G00765)-RELATED-RELATED"/>
    <property type="match status" value="1"/>
</dbReference>
<gene>
    <name evidence="5" type="ORF">BGZ65_004417</name>
</gene>
<keyword evidence="2" id="KW-0012">Acyltransferase</keyword>
<dbReference type="Gene3D" id="3.40.630.30">
    <property type="match status" value="1"/>
</dbReference>
<protein>
    <recommendedName>
        <fullName evidence="4">N-acetyltransferase domain-containing protein</fullName>
    </recommendedName>
</protein>
<evidence type="ECO:0000256" key="3">
    <source>
        <dbReference type="ARBA" id="ARBA00038502"/>
    </source>
</evidence>
<comment type="similarity">
    <text evidence="3">Belongs to the acetyltransferase family. RimJ subfamily.</text>
</comment>
<dbReference type="InterPro" id="IPR000182">
    <property type="entry name" value="GNAT_dom"/>
</dbReference>
<evidence type="ECO:0000256" key="2">
    <source>
        <dbReference type="ARBA" id="ARBA00023315"/>
    </source>
</evidence>
<dbReference type="OrthoDB" id="630895at2759"/>
<dbReference type="GO" id="GO:0016747">
    <property type="term" value="F:acyltransferase activity, transferring groups other than amino-acyl groups"/>
    <property type="evidence" value="ECO:0007669"/>
    <property type="project" value="InterPro"/>
</dbReference>
<evidence type="ECO:0000313" key="6">
    <source>
        <dbReference type="Proteomes" id="UP000749646"/>
    </source>
</evidence>
<evidence type="ECO:0000313" key="5">
    <source>
        <dbReference type="EMBL" id="KAG0006739.1"/>
    </source>
</evidence>
<evidence type="ECO:0000259" key="4">
    <source>
        <dbReference type="Pfam" id="PF13302"/>
    </source>
</evidence>
<dbReference type="SUPFAM" id="SSF55729">
    <property type="entry name" value="Acyl-CoA N-acyltransferases (Nat)"/>
    <property type="match status" value="1"/>
</dbReference>
<dbReference type="AlphaFoldDB" id="A0A9P6SV77"/>
<dbReference type="Pfam" id="PF13302">
    <property type="entry name" value="Acetyltransf_3"/>
    <property type="match status" value="1"/>
</dbReference>
<dbReference type="InterPro" id="IPR051531">
    <property type="entry name" value="N-acetyltransferase"/>
</dbReference>
<dbReference type="Proteomes" id="UP000749646">
    <property type="component" value="Unassembled WGS sequence"/>
</dbReference>
<accession>A0A9P6SV77</accession>
<reference evidence="5" key="1">
    <citation type="journal article" date="2020" name="Fungal Divers.">
        <title>Resolving the Mortierellaceae phylogeny through synthesis of multi-gene phylogenetics and phylogenomics.</title>
        <authorList>
            <person name="Vandepol N."/>
            <person name="Liber J."/>
            <person name="Desiro A."/>
            <person name="Na H."/>
            <person name="Kennedy M."/>
            <person name="Barry K."/>
            <person name="Grigoriev I.V."/>
            <person name="Miller A.N."/>
            <person name="O'Donnell K."/>
            <person name="Stajich J.E."/>
            <person name="Bonito G."/>
        </authorList>
    </citation>
    <scope>NUCLEOTIDE SEQUENCE</scope>
    <source>
        <strain evidence="5">MES-2147</strain>
    </source>
</reference>
<keyword evidence="1" id="KW-0808">Transferase</keyword>
<sequence>MKANTPQTFTRESAICLGPYIVSIEPVLHLSTVELSDIPEMVRILNINQDVYNGSALFQYPYLESHAQERIQKAHDYVTTFGINTHWAMRASPTGPLIGWAHLHFEHYDDKHPQPVHPTTGKPLRVADIGYWLSPENTGKGLATRVGKFLVQEIAHKEMDCDIVRAVSYVENMPSRKVAERAGMELELETKSILIPKLGEYRDVCCYASHRDEATRGIVKENYDY</sequence>
<dbReference type="InterPro" id="IPR016181">
    <property type="entry name" value="Acyl_CoA_acyltransferase"/>
</dbReference>
<dbReference type="PANTHER" id="PTHR43792:SF8">
    <property type="entry name" value="[RIBOSOMAL PROTEIN US5]-ALANINE N-ACETYLTRANSFERASE"/>
    <property type="match status" value="1"/>
</dbReference>
<name>A0A9P6SV77_9FUNG</name>
<evidence type="ECO:0000256" key="1">
    <source>
        <dbReference type="ARBA" id="ARBA00022679"/>
    </source>
</evidence>
<proteinExistence type="inferred from homology"/>
<dbReference type="EMBL" id="JAAAHW010000064">
    <property type="protein sequence ID" value="KAG0006739.1"/>
    <property type="molecule type" value="Genomic_DNA"/>
</dbReference>